<dbReference type="InParanoid" id="A0A0R0HQM4"/>
<feature type="transmembrane region" description="Helical" evidence="1">
    <location>
        <begin position="45"/>
        <end position="67"/>
    </location>
</feature>
<dbReference type="AlphaFoldDB" id="A0A0R0HQM4"/>
<reference evidence="2" key="3">
    <citation type="submission" date="2018-07" db="EMBL/GenBank/DDBJ databases">
        <title>WGS assembly of Glycine max.</title>
        <authorList>
            <person name="Schmutz J."/>
            <person name="Cannon S."/>
            <person name="Schlueter J."/>
            <person name="Ma J."/>
            <person name="Mitros T."/>
            <person name="Nelson W."/>
            <person name="Hyten D."/>
            <person name="Song Q."/>
            <person name="Thelen J."/>
            <person name="Cheng J."/>
            <person name="Xu D."/>
            <person name="Hellsten U."/>
            <person name="May G."/>
            <person name="Yu Y."/>
            <person name="Sakurai T."/>
            <person name="Umezawa T."/>
            <person name="Bhattacharyya M."/>
            <person name="Sandhu D."/>
            <person name="Valliyodan B."/>
            <person name="Lindquist E."/>
            <person name="Peto M."/>
            <person name="Grant D."/>
            <person name="Shu S."/>
            <person name="Goodstein D."/>
            <person name="Barry K."/>
            <person name="Futrell-Griggs M."/>
            <person name="Abernathy B."/>
            <person name="Du J."/>
            <person name="Tian Z."/>
            <person name="Zhu L."/>
            <person name="Gill N."/>
            <person name="Joshi T."/>
            <person name="Libault M."/>
            <person name="Sethuraman A."/>
            <person name="Zhang X."/>
            <person name="Shinozaki K."/>
            <person name="Nguyen H."/>
            <person name="Wing R."/>
            <person name="Cregan P."/>
            <person name="Specht J."/>
            <person name="Grimwood J."/>
            <person name="Rokhsar D."/>
            <person name="Stacey G."/>
            <person name="Shoemaker R."/>
            <person name="Jackson S."/>
        </authorList>
    </citation>
    <scope>NUCLEOTIDE SEQUENCE</scope>
    <source>
        <tissue evidence="2">Callus</tissue>
    </source>
</reference>
<keyword evidence="1" id="KW-0472">Membrane</keyword>
<gene>
    <name evidence="2" type="ORF">GLYMA_10G076800</name>
</gene>
<evidence type="ECO:0000256" key="1">
    <source>
        <dbReference type="SAM" id="Phobius"/>
    </source>
</evidence>
<evidence type="ECO:0000313" key="3">
    <source>
        <dbReference type="EnsemblPlants" id="KRH32797"/>
    </source>
</evidence>
<accession>A0A0R0HQM4</accession>
<reference evidence="2 3" key="1">
    <citation type="journal article" date="2010" name="Nature">
        <title>Genome sequence of the palaeopolyploid soybean.</title>
        <authorList>
            <person name="Schmutz J."/>
            <person name="Cannon S.B."/>
            <person name="Schlueter J."/>
            <person name="Ma J."/>
            <person name="Mitros T."/>
            <person name="Nelson W."/>
            <person name="Hyten D.L."/>
            <person name="Song Q."/>
            <person name="Thelen J.J."/>
            <person name="Cheng J."/>
            <person name="Xu D."/>
            <person name="Hellsten U."/>
            <person name="May G.D."/>
            <person name="Yu Y."/>
            <person name="Sakurai T."/>
            <person name="Umezawa T."/>
            <person name="Bhattacharyya M.K."/>
            <person name="Sandhu D."/>
            <person name="Valliyodan B."/>
            <person name="Lindquist E."/>
            <person name="Peto M."/>
            <person name="Grant D."/>
            <person name="Shu S."/>
            <person name="Goodstein D."/>
            <person name="Barry K."/>
            <person name="Futrell-Griggs M."/>
            <person name="Abernathy B."/>
            <person name="Du J."/>
            <person name="Tian Z."/>
            <person name="Zhu L."/>
            <person name="Gill N."/>
            <person name="Joshi T."/>
            <person name="Libault M."/>
            <person name="Sethuraman A."/>
            <person name="Zhang X.-C."/>
            <person name="Shinozaki K."/>
            <person name="Nguyen H.T."/>
            <person name="Wing R.A."/>
            <person name="Cregan P."/>
            <person name="Specht J."/>
            <person name="Grimwood J."/>
            <person name="Rokhsar D."/>
            <person name="Stacey G."/>
            <person name="Shoemaker R.C."/>
            <person name="Jackson S.A."/>
        </authorList>
    </citation>
    <scope>NUCLEOTIDE SEQUENCE</scope>
    <source>
        <strain evidence="3">cv. Williams 82</strain>
        <tissue evidence="2">Callus</tissue>
    </source>
</reference>
<proteinExistence type="predicted"/>
<sequence length="68" mass="7911">MEQVPQPAHITLVLLLVKPHLTHYSTTFFWIMFCSPHHSSVSQRGLCFLFQHLCYVFSIFCFVLRVAG</sequence>
<name>A0A0R0HQM4_SOYBN</name>
<dbReference type="EnsemblPlants" id="KRH32797">
    <property type="protein sequence ID" value="KRH32797"/>
    <property type="gene ID" value="GLYMA_10G076800"/>
</dbReference>
<keyword evidence="4" id="KW-1185">Reference proteome</keyword>
<protein>
    <submittedName>
        <fullName evidence="2 3">Uncharacterized protein</fullName>
    </submittedName>
</protein>
<evidence type="ECO:0000313" key="4">
    <source>
        <dbReference type="Proteomes" id="UP000008827"/>
    </source>
</evidence>
<dbReference type="Proteomes" id="UP000008827">
    <property type="component" value="Chromosome 10"/>
</dbReference>
<dbReference type="EMBL" id="CM000843">
    <property type="protein sequence ID" value="KRH32797.1"/>
    <property type="molecule type" value="Genomic_DNA"/>
</dbReference>
<organism evidence="2">
    <name type="scientific">Glycine max</name>
    <name type="common">Soybean</name>
    <name type="synonym">Glycine hispida</name>
    <dbReference type="NCBI Taxonomy" id="3847"/>
    <lineage>
        <taxon>Eukaryota</taxon>
        <taxon>Viridiplantae</taxon>
        <taxon>Streptophyta</taxon>
        <taxon>Embryophyta</taxon>
        <taxon>Tracheophyta</taxon>
        <taxon>Spermatophyta</taxon>
        <taxon>Magnoliopsida</taxon>
        <taxon>eudicotyledons</taxon>
        <taxon>Gunneridae</taxon>
        <taxon>Pentapetalae</taxon>
        <taxon>rosids</taxon>
        <taxon>fabids</taxon>
        <taxon>Fabales</taxon>
        <taxon>Fabaceae</taxon>
        <taxon>Papilionoideae</taxon>
        <taxon>50 kb inversion clade</taxon>
        <taxon>NPAAA clade</taxon>
        <taxon>indigoferoid/millettioid clade</taxon>
        <taxon>Phaseoleae</taxon>
        <taxon>Glycine</taxon>
        <taxon>Glycine subgen. Soja</taxon>
    </lineage>
</organism>
<dbReference type="Gramene" id="KRH32797">
    <property type="protein sequence ID" value="KRH32797"/>
    <property type="gene ID" value="GLYMA_10G076800"/>
</dbReference>
<evidence type="ECO:0000313" key="2">
    <source>
        <dbReference type="EMBL" id="KRH32797.1"/>
    </source>
</evidence>
<feature type="transmembrane region" description="Helical" evidence="1">
    <location>
        <begin position="12"/>
        <end position="33"/>
    </location>
</feature>
<keyword evidence="1" id="KW-1133">Transmembrane helix</keyword>
<reference evidence="3" key="2">
    <citation type="submission" date="2018-02" db="UniProtKB">
        <authorList>
            <consortium name="EnsemblPlants"/>
        </authorList>
    </citation>
    <scope>IDENTIFICATION</scope>
    <source>
        <strain evidence="3">Williams 82</strain>
    </source>
</reference>
<keyword evidence="1" id="KW-0812">Transmembrane</keyword>